<sequence length="115" mass="13541">MNQTLRIISFSAFAIISTFKIIRYVNRPDGNAEIIDKYFQTEWRNDGRSMEQWVKLALKERHINYSSFFVKTNGSDNNEAVVACTNDDETFQYYKYNYTYKSLEPIEDDGIAKPK</sequence>
<reference evidence="1 2" key="1">
    <citation type="journal article" date="2009" name="Stand. Genomic Sci.">
        <title>Complete genome sequence of Pedobacter heparinus type strain (HIM 762-3).</title>
        <authorList>
            <person name="Han C."/>
            <person name="Spring S."/>
            <person name="Lapidus A."/>
            <person name="Del Rio T.G."/>
            <person name="Tice H."/>
            <person name="Copeland A."/>
            <person name="Cheng J.F."/>
            <person name="Lucas S."/>
            <person name="Chen F."/>
            <person name="Nolan M."/>
            <person name="Bruce D."/>
            <person name="Goodwin L."/>
            <person name="Pitluck S."/>
            <person name="Ivanova N."/>
            <person name="Mavromatis K."/>
            <person name="Mikhailova N."/>
            <person name="Pati A."/>
            <person name="Chen A."/>
            <person name="Palaniappan K."/>
            <person name="Land M."/>
            <person name="Hauser L."/>
            <person name="Chang Y.J."/>
            <person name="Jeffries C.C."/>
            <person name="Saunders E."/>
            <person name="Chertkov O."/>
            <person name="Brettin T."/>
            <person name="Goker M."/>
            <person name="Rohde M."/>
            <person name="Bristow J."/>
            <person name="Eisen J.A."/>
            <person name="Markowitz V."/>
            <person name="Hugenholtz P."/>
            <person name="Kyrpides N.C."/>
            <person name="Klenk H.P."/>
            <person name="Detter J.C."/>
        </authorList>
    </citation>
    <scope>NUCLEOTIDE SEQUENCE [LARGE SCALE GENOMIC DNA]</scope>
    <source>
        <strain evidence="2">ATCC 13125 / DSM 2366 / CIP 104194 / JCM 7457 / NBRC 12017 / NCIMB 9290 / NRRL B-14731 / HIM 762-3</strain>
    </source>
</reference>
<evidence type="ECO:0000313" key="2">
    <source>
        <dbReference type="Proteomes" id="UP000000852"/>
    </source>
</evidence>
<proteinExistence type="predicted"/>
<dbReference type="KEGG" id="phe:Phep_3639"/>
<protein>
    <submittedName>
        <fullName evidence="1">Uncharacterized protein</fullName>
    </submittedName>
</protein>
<dbReference type="OrthoDB" id="9929959at2"/>
<keyword evidence="2" id="KW-1185">Reference proteome</keyword>
<evidence type="ECO:0000313" key="1">
    <source>
        <dbReference type="EMBL" id="ACU05830.1"/>
    </source>
</evidence>
<dbReference type="Proteomes" id="UP000000852">
    <property type="component" value="Chromosome"/>
</dbReference>
<name>C6XU37_PEDHD</name>
<dbReference type="AlphaFoldDB" id="C6XU37"/>
<organism evidence="1 2">
    <name type="scientific">Pedobacter heparinus (strain ATCC 13125 / DSM 2366 / CIP 104194 / JCM 7457 / NBRC 12017 / NCIMB 9290 / NRRL B-14731 / HIM 762-3)</name>
    <dbReference type="NCBI Taxonomy" id="485917"/>
    <lineage>
        <taxon>Bacteria</taxon>
        <taxon>Pseudomonadati</taxon>
        <taxon>Bacteroidota</taxon>
        <taxon>Sphingobacteriia</taxon>
        <taxon>Sphingobacteriales</taxon>
        <taxon>Sphingobacteriaceae</taxon>
        <taxon>Pedobacter</taxon>
    </lineage>
</organism>
<accession>C6XU37</accession>
<dbReference type="STRING" id="485917.Phep_3639"/>
<dbReference type="EMBL" id="CP001681">
    <property type="protein sequence ID" value="ACU05830.1"/>
    <property type="molecule type" value="Genomic_DNA"/>
</dbReference>
<dbReference type="HOGENOM" id="CLU_2106650_0_0_10"/>
<dbReference type="RefSeq" id="WP_015809439.1">
    <property type="nucleotide sequence ID" value="NC_013061.1"/>
</dbReference>
<gene>
    <name evidence="1" type="ordered locus">Phep_3639</name>
</gene>